<sequence>MLEDNHISHIHSELQEGMSFAKCRKCGCMKEMLENLETTLSANLTDTTSNLLRDTQHWLNQMEPIQYPCIGCAHCFPAVATNSFHQAFPESVQSHLSGCGFEVRENVLFPVAGEYFALCHGEDCPVAISTLASVELAEQLANIKPKELCVVGKTETENIGVDKVIKNVVSNPTIRFLLLTGKDSEGHYSGKTLLALAENGVDDRMKVIGSPGKRPLLKNVTYEEVEAFQKQVQVVDLIGCEDTEKIIEKMQALSQTQSSSCGCTKQGKSDAIQSSSTTILQAKEPVKFRMDKTGYFVILPQPDKGNILVEHYSYDNALLRAIEGKNARSIYWAIIENGWVTQLDHSAYLGEELAKAELSMKLGFRYVQDQTYSHDL</sequence>
<protein>
    <submittedName>
        <fullName evidence="3">DUF4346 domain-containing protein</fullName>
    </submittedName>
</protein>
<accession>A0ABT0CDA6</accession>
<name>A0ABT0CDA6_THEVL</name>
<dbReference type="Proteomes" id="UP000830835">
    <property type="component" value="Unassembled WGS sequence"/>
</dbReference>
<gene>
    <name evidence="3" type="ORF">JX360_12670</name>
</gene>
<dbReference type="EMBL" id="JAFIRA010000035">
    <property type="protein sequence ID" value="MCJ2543748.1"/>
    <property type="molecule type" value="Genomic_DNA"/>
</dbReference>
<reference evidence="3" key="1">
    <citation type="submission" date="2021-02" db="EMBL/GenBank/DDBJ databases">
        <title>The CRISPR/cas machinery reduction and long-range gene transfer in the hot spring cyanobacterium Synechococcus.</title>
        <authorList>
            <person name="Dvorak P."/>
            <person name="Jahodarova E."/>
            <person name="Hasler P."/>
            <person name="Poulickova A."/>
        </authorList>
    </citation>
    <scope>NUCLEOTIDE SEQUENCE</scope>
    <source>
        <strain evidence="3">Rupite</strain>
    </source>
</reference>
<dbReference type="Pfam" id="PF04208">
    <property type="entry name" value="MtrA"/>
    <property type="match status" value="1"/>
</dbReference>
<feature type="domain" description="DUF4346" evidence="2">
    <location>
        <begin position="291"/>
        <end position="369"/>
    </location>
</feature>
<keyword evidence="4" id="KW-1185">Reference proteome</keyword>
<dbReference type="InterPro" id="IPR030688">
    <property type="entry name" value="MeTrfase_MtrA/MtxA"/>
</dbReference>
<comment type="caution">
    <text evidence="3">The sequence shown here is derived from an EMBL/GenBank/DDBJ whole genome shotgun (WGS) entry which is preliminary data.</text>
</comment>
<evidence type="ECO:0000256" key="1">
    <source>
        <dbReference type="ARBA" id="ARBA00022679"/>
    </source>
</evidence>
<evidence type="ECO:0000259" key="2">
    <source>
        <dbReference type="Pfam" id="PF14251"/>
    </source>
</evidence>
<dbReference type="RefSeq" id="WP_244351524.1">
    <property type="nucleotide sequence ID" value="NZ_JAFIRA010000035.1"/>
</dbReference>
<evidence type="ECO:0000313" key="3">
    <source>
        <dbReference type="EMBL" id="MCJ2543748.1"/>
    </source>
</evidence>
<proteinExistence type="predicted"/>
<dbReference type="Pfam" id="PF14251">
    <property type="entry name" value="PterinBD-DUF4346"/>
    <property type="match status" value="1"/>
</dbReference>
<dbReference type="InterPro" id="IPR025595">
    <property type="entry name" value="PterinBD-DUF4346"/>
</dbReference>
<evidence type="ECO:0000313" key="4">
    <source>
        <dbReference type="Proteomes" id="UP000830835"/>
    </source>
</evidence>
<organism evidence="3 4">
    <name type="scientific">Thermostichus vulcanus str. 'Rupite'</name>
    <dbReference type="NCBI Taxonomy" id="2813851"/>
    <lineage>
        <taxon>Bacteria</taxon>
        <taxon>Bacillati</taxon>
        <taxon>Cyanobacteriota</taxon>
        <taxon>Cyanophyceae</taxon>
        <taxon>Thermostichales</taxon>
        <taxon>Thermostichaceae</taxon>
        <taxon>Thermostichus</taxon>
    </lineage>
</organism>
<keyword evidence="1" id="KW-0808">Transferase</keyword>